<keyword evidence="11" id="KW-1185">Reference proteome</keyword>
<protein>
    <submittedName>
        <fullName evidence="10">Two-component system, chemotaxis family, sensor kinase CheA</fullName>
        <ecNumber evidence="10">2.7.13.3</ecNumber>
    </submittedName>
</protein>
<keyword evidence="5" id="KW-0902">Two-component regulatory system</keyword>
<dbReference type="InterPro" id="IPR051315">
    <property type="entry name" value="Bact_Chemotaxis_CheA"/>
</dbReference>
<dbReference type="SUPFAM" id="SSF47226">
    <property type="entry name" value="Histidine-containing phosphotransfer domain, HPT domain"/>
    <property type="match status" value="1"/>
</dbReference>
<dbReference type="InterPro" id="IPR003594">
    <property type="entry name" value="HATPase_dom"/>
</dbReference>
<evidence type="ECO:0000256" key="3">
    <source>
        <dbReference type="ARBA" id="ARBA00022679"/>
    </source>
</evidence>
<evidence type="ECO:0000256" key="6">
    <source>
        <dbReference type="PROSITE-ProRule" id="PRU00110"/>
    </source>
</evidence>
<dbReference type="GO" id="GO:0000160">
    <property type="term" value="P:phosphorelay signal transduction system"/>
    <property type="evidence" value="ECO:0007669"/>
    <property type="project" value="UniProtKB-KW"/>
</dbReference>
<evidence type="ECO:0000256" key="1">
    <source>
        <dbReference type="ARBA" id="ARBA00004370"/>
    </source>
</evidence>
<keyword evidence="7" id="KW-1133">Transmembrane helix</keyword>
<keyword evidence="7" id="KW-0812">Transmembrane</keyword>
<feature type="modified residue" description="Phosphohistidine" evidence="6">
    <location>
        <position position="452"/>
    </location>
</feature>
<dbReference type="Gene3D" id="3.30.565.10">
    <property type="entry name" value="Histidine kinase-like ATPase, C-terminal domain"/>
    <property type="match status" value="1"/>
</dbReference>
<dbReference type="InterPro" id="IPR036890">
    <property type="entry name" value="HATPase_C_sf"/>
</dbReference>
<feature type="transmembrane region" description="Helical" evidence="7">
    <location>
        <begin position="189"/>
        <end position="211"/>
    </location>
</feature>
<keyword evidence="2 6" id="KW-0597">Phosphoprotein</keyword>
<dbReference type="Pfam" id="PF01627">
    <property type="entry name" value="Hpt"/>
    <property type="match status" value="1"/>
</dbReference>
<dbReference type="PROSITE" id="PS50885">
    <property type="entry name" value="HAMP"/>
    <property type="match status" value="1"/>
</dbReference>
<dbReference type="InterPro" id="IPR008207">
    <property type="entry name" value="Sig_transdc_His_kin_Hpt_dom"/>
</dbReference>
<evidence type="ECO:0000313" key="10">
    <source>
        <dbReference type="EMBL" id="BCD99042.1"/>
    </source>
</evidence>
<dbReference type="PANTHER" id="PTHR43395">
    <property type="entry name" value="SENSOR HISTIDINE KINASE CHEA"/>
    <property type="match status" value="1"/>
</dbReference>
<evidence type="ECO:0000259" key="9">
    <source>
        <dbReference type="PROSITE" id="PS50894"/>
    </source>
</evidence>
<organism evidence="10 11">
    <name type="scientific">Marinagarivorans cellulosilyticus</name>
    <dbReference type="NCBI Taxonomy" id="2721545"/>
    <lineage>
        <taxon>Bacteria</taxon>
        <taxon>Pseudomonadati</taxon>
        <taxon>Pseudomonadota</taxon>
        <taxon>Gammaproteobacteria</taxon>
        <taxon>Cellvibrionales</taxon>
        <taxon>Cellvibrionaceae</taxon>
        <taxon>Marinagarivorans</taxon>
    </lineage>
</organism>
<evidence type="ECO:0000259" key="8">
    <source>
        <dbReference type="PROSITE" id="PS50885"/>
    </source>
</evidence>
<evidence type="ECO:0000256" key="2">
    <source>
        <dbReference type="ARBA" id="ARBA00022553"/>
    </source>
</evidence>
<dbReference type="AlphaFoldDB" id="A0AAN1WK82"/>
<dbReference type="SUPFAM" id="SSF55874">
    <property type="entry name" value="ATPase domain of HSP90 chaperone/DNA topoisomerase II/histidine kinase"/>
    <property type="match status" value="1"/>
</dbReference>
<comment type="subcellular location">
    <subcellularLocation>
        <location evidence="1">Membrane</location>
    </subcellularLocation>
</comment>
<keyword evidence="3 10" id="KW-0808">Transferase</keyword>
<dbReference type="SUPFAM" id="SSF58104">
    <property type="entry name" value="Methyl-accepting chemotaxis protein (MCP) signaling domain"/>
    <property type="match status" value="1"/>
</dbReference>
<dbReference type="KEGG" id="marq:MARGE09_P3243"/>
<dbReference type="SMART" id="SM00387">
    <property type="entry name" value="HATPase_c"/>
    <property type="match status" value="1"/>
</dbReference>
<dbReference type="Gene3D" id="1.20.120.160">
    <property type="entry name" value="HPT domain"/>
    <property type="match status" value="1"/>
</dbReference>
<evidence type="ECO:0000256" key="4">
    <source>
        <dbReference type="ARBA" id="ARBA00022777"/>
    </source>
</evidence>
<keyword evidence="4 10" id="KW-0418">Kinase</keyword>
<evidence type="ECO:0000313" key="11">
    <source>
        <dbReference type="Proteomes" id="UP001320119"/>
    </source>
</evidence>
<feature type="domain" description="HPt" evidence="9">
    <location>
        <begin position="407"/>
        <end position="511"/>
    </location>
</feature>
<proteinExistence type="predicted"/>
<dbReference type="SMART" id="SM00304">
    <property type="entry name" value="HAMP"/>
    <property type="match status" value="1"/>
</dbReference>
<dbReference type="Proteomes" id="UP001320119">
    <property type="component" value="Chromosome"/>
</dbReference>
<dbReference type="EC" id="2.7.13.3" evidence="10"/>
<feature type="transmembrane region" description="Helical" evidence="7">
    <location>
        <begin position="12"/>
        <end position="34"/>
    </location>
</feature>
<evidence type="ECO:0000256" key="5">
    <source>
        <dbReference type="ARBA" id="ARBA00023012"/>
    </source>
</evidence>
<reference evidence="10 11" key="1">
    <citation type="journal article" date="2022" name="IScience">
        <title>An ultrasensitive nanofiber-based assay for enzymatic hydrolysis and deep-sea microbial degradation of cellulose.</title>
        <authorList>
            <person name="Tsudome M."/>
            <person name="Tachioka M."/>
            <person name="Miyazaki M."/>
            <person name="Uchimura K."/>
            <person name="Tsuda M."/>
            <person name="Takaki Y."/>
            <person name="Deguchi S."/>
        </authorList>
    </citation>
    <scope>NUCLEOTIDE SEQUENCE [LARGE SCALE GENOMIC DNA]</scope>
    <source>
        <strain evidence="10 11">GE09</strain>
    </source>
</reference>
<dbReference type="InterPro" id="IPR036641">
    <property type="entry name" value="HPT_dom_sf"/>
</dbReference>
<dbReference type="PANTHER" id="PTHR43395:SF10">
    <property type="entry name" value="CHEMOTAXIS PROTEIN CHEA"/>
    <property type="match status" value="1"/>
</dbReference>
<dbReference type="PROSITE" id="PS50894">
    <property type="entry name" value="HPT"/>
    <property type="match status" value="1"/>
</dbReference>
<dbReference type="Pfam" id="PF00672">
    <property type="entry name" value="HAMP"/>
    <property type="match status" value="1"/>
</dbReference>
<name>A0AAN1WK82_9GAMM</name>
<accession>A0AAN1WK82</accession>
<keyword evidence="7" id="KW-0472">Membrane</keyword>
<dbReference type="EMBL" id="AP023086">
    <property type="protein sequence ID" value="BCD99042.1"/>
    <property type="molecule type" value="Genomic_DNA"/>
</dbReference>
<gene>
    <name evidence="10" type="ORF">MARGE09_P3243</name>
</gene>
<dbReference type="InterPro" id="IPR003660">
    <property type="entry name" value="HAMP_dom"/>
</dbReference>
<dbReference type="RefSeq" id="WP_236983916.1">
    <property type="nucleotide sequence ID" value="NZ_AP023086.1"/>
</dbReference>
<dbReference type="GO" id="GO:0016020">
    <property type="term" value="C:membrane"/>
    <property type="evidence" value="ECO:0007669"/>
    <property type="project" value="UniProtKB-SubCell"/>
</dbReference>
<evidence type="ECO:0000256" key="7">
    <source>
        <dbReference type="SAM" id="Phobius"/>
    </source>
</evidence>
<feature type="domain" description="HAMP" evidence="8">
    <location>
        <begin position="208"/>
        <end position="261"/>
    </location>
</feature>
<dbReference type="SUPFAM" id="SSF158472">
    <property type="entry name" value="HAMP domain-like"/>
    <property type="match status" value="1"/>
</dbReference>
<dbReference type="CDD" id="cd06225">
    <property type="entry name" value="HAMP"/>
    <property type="match status" value="1"/>
</dbReference>
<sequence>MKIFSGISVRWKIYFIAIVSIIGFGGYLAFNVWINTQNTALLTSVRDTYFPILEKSTSNGVRLERMSELFNTAVLTGELEYLKSAEATADTMREDFETILALEPTKKKSITDIQENFENYFNAAKAIAEEMATGEADFSTIGARVKNKEAYLELLVTQLETFRAYSHSNFSGNIDNANHNSELMLTSGFVIWVSSILVLTLTVYTIARLILGSIVSVSKSLHHIAQSGDIAQNIPVTSRDEIGRLTQSFNELMDKLRERTNDLMSMMHNMHQGLFTITEHETIHKEYSSYIEQIFSTTEVADQPYSTLLFSKANIGSDQMDQIKTAVSSLLGADEMMFAFNQHLLINEYVIKKEDAPAQIIELDWDPIITDGYISKIMVTVRDVTELRAMQAEAEEQKKELEIVGQIIRLVPAKFTGFISNARSLLDKNKSIIAATNEKNAGVIANLFVNMHTIKGNARTYQFSAITDVVHEAETTYDQLRKDPAQAWDPKRLLEELETVRQAIELYDRVRSEKLAASNANEIPEDSVILSQQDYQTLLKQSGNNDVSAVTRLLRRLDTLTLQEALGDLLGSLPSVAAQLDKPAPKLDLQLRGLLLHKGYNELINNVFTHLLRNAIDHGIESAEERLAQQKPAAGTIHLHADVQAHSNTLLLWDDGRGLNLKRLKEKAIKAGHLNPDAIRSASSIADCLFMSGVSTAEQVTAISGRGVGMDAVKTYLQNAGCDIEIILDESALSTDDFAAFKLKVTLANQLCEIDADKVA</sequence>
<dbReference type="Pfam" id="PF02518">
    <property type="entry name" value="HATPase_c"/>
    <property type="match status" value="1"/>
</dbReference>
<dbReference type="GO" id="GO:0004673">
    <property type="term" value="F:protein histidine kinase activity"/>
    <property type="evidence" value="ECO:0007669"/>
    <property type="project" value="UniProtKB-EC"/>
</dbReference>
<dbReference type="Gene3D" id="6.10.340.10">
    <property type="match status" value="1"/>
</dbReference>